<dbReference type="Proteomes" id="UP000671852">
    <property type="component" value="Chromosome"/>
</dbReference>
<dbReference type="RefSeq" id="WP_207561240.1">
    <property type="nucleotide sequence ID" value="NZ_CP046072.1"/>
</dbReference>
<name>A0A975B1B6_9BACT</name>
<organism evidence="1 2">
    <name type="scientific">Sulfurimonas aquatica</name>
    <dbReference type="NCBI Taxonomy" id="2672570"/>
    <lineage>
        <taxon>Bacteria</taxon>
        <taxon>Pseudomonadati</taxon>
        <taxon>Campylobacterota</taxon>
        <taxon>Epsilonproteobacteria</taxon>
        <taxon>Campylobacterales</taxon>
        <taxon>Sulfurimonadaceae</taxon>
        <taxon>Sulfurimonas</taxon>
    </lineage>
</organism>
<keyword evidence="2" id="KW-1185">Reference proteome</keyword>
<reference evidence="1" key="1">
    <citation type="submission" date="2019-11" db="EMBL/GenBank/DDBJ databases">
        <authorList>
            <person name="Kojima H."/>
        </authorList>
    </citation>
    <scope>NUCLEOTIDE SEQUENCE</scope>
    <source>
        <strain evidence="1">H1576</strain>
    </source>
</reference>
<evidence type="ECO:0000313" key="1">
    <source>
        <dbReference type="EMBL" id="QSZ42424.1"/>
    </source>
</evidence>
<reference evidence="1" key="2">
    <citation type="submission" date="2021-04" db="EMBL/GenBank/DDBJ databases">
        <title>Isolation and characterization of a novel species of the genus Sulfurimonas.</title>
        <authorList>
            <person name="Fukui M."/>
        </authorList>
    </citation>
    <scope>NUCLEOTIDE SEQUENCE</scope>
    <source>
        <strain evidence="1">H1576</strain>
    </source>
</reference>
<gene>
    <name evidence="1" type="ORF">GJV85_09995</name>
</gene>
<evidence type="ECO:0000313" key="2">
    <source>
        <dbReference type="Proteomes" id="UP000671852"/>
    </source>
</evidence>
<dbReference type="KEGG" id="saqt:GJV85_09995"/>
<sequence length="154" mass="18278">MDIKDLNELRGEFEQLQKNNMQNNCLDDSCVSEDEGREDYPDYLAAIYTEIMPPNKSGIYFSRWDLKAMASELDESFALDVRERMFKKFMQWVATPEDMQLLIGQFNNNIDAKCNMYREYSEKYPSSKEIFDVKIKKADSAKRYLDKVYTEFFT</sequence>
<proteinExistence type="predicted"/>
<accession>A0A975B1B6</accession>
<dbReference type="SUPFAM" id="SSF48065">
    <property type="entry name" value="DBL homology domain (DH-domain)"/>
    <property type="match status" value="1"/>
</dbReference>
<dbReference type="AlphaFoldDB" id="A0A975B1B6"/>
<protein>
    <submittedName>
        <fullName evidence="1">Uncharacterized protein</fullName>
    </submittedName>
</protein>
<dbReference type="EMBL" id="CP046072">
    <property type="protein sequence ID" value="QSZ42424.1"/>
    <property type="molecule type" value="Genomic_DNA"/>
</dbReference>
<dbReference type="InterPro" id="IPR035899">
    <property type="entry name" value="DBL_dom_sf"/>
</dbReference>